<evidence type="ECO:0000313" key="1">
    <source>
        <dbReference type="EMBL" id="TDE91499.1"/>
    </source>
</evidence>
<comment type="caution">
    <text evidence="1">The sequence shown here is derived from an EMBL/GenBank/DDBJ whole genome shotgun (WGS) entry which is preliminary data.</text>
</comment>
<organism evidence="1 2">
    <name type="scientific">Occultella glacieicola</name>
    <dbReference type="NCBI Taxonomy" id="2518684"/>
    <lineage>
        <taxon>Bacteria</taxon>
        <taxon>Bacillati</taxon>
        <taxon>Actinomycetota</taxon>
        <taxon>Actinomycetes</taxon>
        <taxon>Micrococcales</taxon>
        <taxon>Ruaniaceae</taxon>
        <taxon>Occultella</taxon>
    </lineage>
</organism>
<evidence type="ECO:0000313" key="2">
    <source>
        <dbReference type="Proteomes" id="UP000504882"/>
    </source>
</evidence>
<proteinExistence type="predicted"/>
<dbReference type="RefSeq" id="WP_133108532.1">
    <property type="nucleotide sequence ID" value="NZ_SMNA01000007.1"/>
</dbReference>
<reference evidence="1 2" key="1">
    <citation type="submission" date="2019-03" db="EMBL/GenBank/DDBJ databases">
        <title>Genomic features of bacteria from cold environments.</title>
        <authorList>
            <person name="Shen L."/>
        </authorList>
    </citation>
    <scope>NUCLEOTIDE SEQUENCE [LARGE SCALE GENOMIC DNA]</scope>
    <source>
        <strain evidence="2">T3246-1</strain>
    </source>
</reference>
<accession>A0ABY2E131</accession>
<dbReference type="Proteomes" id="UP000504882">
    <property type="component" value="Unassembled WGS sequence"/>
</dbReference>
<keyword evidence="2" id="KW-1185">Reference proteome</keyword>
<sequence length="115" mass="12235">MTTMFDTTTHTDDPTIAAVRDAVGALAHAATLPRRPVPVAFLDDGRRLVLVVDAVRGEHTRIRSWGLEIRTDDDLIGDSQSVHLAVRSAQAPTADAAEVSARYLIAATDPAGHPA</sequence>
<protein>
    <submittedName>
        <fullName evidence="1">Uncharacterized protein</fullName>
    </submittedName>
</protein>
<gene>
    <name evidence="1" type="ORF">EXU48_15175</name>
</gene>
<name>A0ABY2E131_9MICO</name>
<dbReference type="EMBL" id="SMNA01000007">
    <property type="protein sequence ID" value="TDE91499.1"/>
    <property type="molecule type" value="Genomic_DNA"/>
</dbReference>